<organism evidence="1 2">
    <name type="scientific">Haematococcus lacustris</name>
    <name type="common">Green alga</name>
    <name type="synonym">Haematococcus pluvialis</name>
    <dbReference type="NCBI Taxonomy" id="44745"/>
    <lineage>
        <taxon>Eukaryota</taxon>
        <taxon>Viridiplantae</taxon>
        <taxon>Chlorophyta</taxon>
        <taxon>core chlorophytes</taxon>
        <taxon>Chlorophyceae</taxon>
        <taxon>CS clade</taxon>
        <taxon>Chlamydomonadales</taxon>
        <taxon>Haematococcaceae</taxon>
        <taxon>Haematococcus</taxon>
    </lineage>
</organism>
<evidence type="ECO:0000313" key="1">
    <source>
        <dbReference type="EMBL" id="GFH29955.1"/>
    </source>
</evidence>
<proteinExistence type="predicted"/>
<reference evidence="1 2" key="1">
    <citation type="submission" date="2020-02" db="EMBL/GenBank/DDBJ databases">
        <title>Draft genome sequence of Haematococcus lacustris strain NIES-144.</title>
        <authorList>
            <person name="Morimoto D."/>
            <person name="Nakagawa S."/>
            <person name="Yoshida T."/>
            <person name="Sawayama S."/>
        </authorList>
    </citation>
    <scope>NUCLEOTIDE SEQUENCE [LARGE SCALE GENOMIC DNA]</scope>
    <source>
        <strain evidence="1 2">NIES-144</strain>
    </source>
</reference>
<name>A0A6A0AB31_HAELA</name>
<protein>
    <submittedName>
        <fullName evidence="1">Uncharacterized protein</fullName>
    </submittedName>
</protein>
<comment type="caution">
    <text evidence="1">The sequence shown here is derived from an EMBL/GenBank/DDBJ whole genome shotgun (WGS) entry which is preliminary data.</text>
</comment>
<dbReference type="EMBL" id="BLLF01004611">
    <property type="protein sequence ID" value="GFH29955.1"/>
    <property type="molecule type" value="Genomic_DNA"/>
</dbReference>
<dbReference type="AlphaFoldDB" id="A0A6A0AB31"/>
<feature type="non-terminal residue" evidence="1">
    <location>
        <position position="1"/>
    </location>
</feature>
<gene>
    <name evidence="1" type="ORF">HaLaN_28710</name>
</gene>
<accession>A0A6A0AB31</accession>
<dbReference type="Proteomes" id="UP000485058">
    <property type="component" value="Unassembled WGS sequence"/>
</dbReference>
<keyword evidence="2" id="KW-1185">Reference proteome</keyword>
<sequence>MVAKGASSNATAVKGRTAHSVTADSIKASVCGKLSSYLAQAYVPAPITARTPSSQPGVEGAWKVSGPLKHQPLKGAIGDVLGGIPDGLDPV</sequence>
<evidence type="ECO:0000313" key="2">
    <source>
        <dbReference type="Proteomes" id="UP000485058"/>
    </source>
</evidence>